<evidence type="ECO:0000259" key="12">
    <source>
        <dbReference type="PROSITE" id="PS50885"/>
    </source>
</evidence>
<dbReference type="SUPFAM" id="SSF58104">
    <property type="entry name" value="Methyl-accepting chemotaxis protein (MCP) signaling domain"/>
    <property type="match status" value="1"/>
</dbReference>
<comment type="similarity">
    <text evidence="8">Belongs to the methyl-accepting chemotaxis (MCP) protein family.</text>
</comment>
<evidence type="ECO:0000313" key="14">
    <source>
        <dbReference type="Proteomes" id="UP001164748"/>
    </source>
</evidence>
<accession>A0AA47KLI2</accession>
<dbReference type="GO" id="GO:0006935">
    <property type="term" value="P:chemotaxis"/>
    <property type="evidence" value="ECO:0007669"/>
    <property type="project" value="UniProtKB-ARBA"/>
</dbReference>
<keyword evidence="4" id="KW-0812">Transmembrane</keyword>
<dbReference type="Pfam" id="PF17200">
    <property type="entry name" value="sCache_2"/>
    <property type="match status" value="1"/>
</dbReference>
<dbReference type="GO" id="GO:0007165">
    <property type="term" value="P:signal transduction"/>
    <property type="evidence" value="ECO:0007669"/>
    <property type="project" value="UniProtKB-KW"/>
</dbReference>
<evidence type="ECO:0000313" key="13">
    <source>
        <dbReference type="EMBL" id="WBA09185.1"/>
    </source>
</evidence>
<dbReference type="Gene3D" id="3.30.450.20">
    <property type="entry name" value="PAS domain"/>
    <property type="match status" value="1"/>
</dbReference>
<dbReference type="PROSITE" id="PS50192">
    <property type="entry name" value="T_SNARE"/>
    <property type="match status" value="1"/>
</dbReference>
<sequence length="536" mass="57571">MPLIHRLSVRNKLLLLVGLAVLSLVSLAAYLSFSHFEAIKQERIAQMHKKVDMAWHYLDAMHRQYPNQNTPPESVLHAVSALKYGQTGYFFIVDRNDVMIAGAESAVGKNTRQIVDADGQSILPALTQAANQANGGLARYTFQKPGSHQAVEKLSVVKRFGPWNLMVGSGFYLDDLRAQAWQQALKAAGVTALISAVMIVLASALTRAMLTPLMALRGVISSLAGGDLTQRATVHGNDEISDMTRHTNQALDALQQLISQVDANVSEQHQGSEEVASLAASTARAVEEQNRTLDSVASAVEELSTAVRDVQYLTESNASQTDSATQLINDVDSSLQRATSAMETVQQRVDDTSEILRELADSTQQISDVTTVINTISEQTNLLALNAAIEAARAGEAGRGFAVVADEVRQLAQSTQESTTRISDIVGTLQTRAENAVSSMADGQQQTQTCVSDAQAARRDMGALQTQVQELAALNGQVATSTTQQAAAAEEVAKNLAAITEVSHQNAQASDDTRDLTDKALSLSHRVKQGLSQFSH</sequence>
<feature type="domain" description="Methyl-accepting transducer" evidence="10">
    <location>
        <begin position="264"/>
        <end position="500"/>
    </location>
</feature>
<dbReference type="PANTHER" id="PTHR32089:SF119">
    <property type="entry name" value="METHYL-ACCEPTING CHEMOTAXIS PROTEIN CTPL"/>
    <property type="match status" value="1"/>
</dbReference>
<keyword evidence="5" id="KW-1133">Transmembrane helix</keyword>
<feature type="domain" description="HAMP" evidence="12">
    <location>
        <begin position="207"/>
        <end position="259"/>
    </location>
</feature>
<keyword evidence="7 9" id="KW-0807">Transducer</keyword>
<keyword evidence="3" id="KW-0997">Cell inner membrane</keyword>
<evidence type="ECO:0000256" key="4">
    <source>
        <dbReference type="ARBA" id="ARBA00022692"/>
    </source>
</evidence>
<evidence type="ECO:0000256" key="8">
    <source>
        <dbReference type="ARBA" id="ARBA00029447"/>
    </source>
</evidence>
<evidence type="ECO:0000256" key="6">
    <source>
        <dbReference type="ARBA" id="ARBA00023136"/>
    </source>
</evidence>
<protein>
    <submittedName>
        <fullName evidence="13">Methyl-accepting chemotaxis protein</fullName>
    </submittedName>
</protein>
<keyword evidence="6" id="KW-0472">Membrane</keyword>
<dbReference type="InterPro" id="IPR033480">
    <property type="entry name" value="sCache_2"/>
</dbReference>
<evidence type="ECO:0000259" key="11">
    <source>
        <dbReference type="PROSITE" id="PS50192"/>
    </source>
</evidence>
<keyword evidence="2" id="KW-1003">Cell membrane</keyword>
<dbReference type="CDD" id="cd06225">
    <property type="entry name" value="HAMP"/>
    <property type="match status" value="1"/>
</dbReference>
<evidence type="ECO:0000256" key="2">
    <source>
        <dbReference type="ARBA" id="ARBA00022475"/>
    </source>
</evidence>
<name>A0AA47KLI2_9GAMM</name>
<dbReference type="SMART" id="SM00304">
    <property type="entry name" value="HAMP"/>
    <property type="match status" value="1"/>
</dbReference>
<evidence type="ECO:0000256" key="3">
    <source>
        <dbReference type="ARBA" id="ARBA00022519"/>
    </source>
</evidence>
<dbReference type="Pfam" id="PF00672">
    <property type="entry name" value="HAMP"/>
    <property type="match status" value="1"/>
</dbReference>
<dbReference type="GO" id="GO:0005886">
    <property type="term" value="C:plasma membrane"/>
    <property type="evidence" value="ECO:0007669"/>
    <property type="project" value="UniProtKB-SubCell"/>
</dbReference>
<dbReference type="SMART" id="SM00283">
    <property type="entry name" value="MA"/>
    <property type="match status" value="1"/>
</dbReference>
<dbReference type="InterPro" id="IPR000727">
    <property type="entry name" value="T_SNARE_dom"/>
</dbReference>
<organism evidence="13 14">
    <name type="scientific">Salinivibrio kushneri</name>
    <dbReference type="NCBI Taxonomy" id="1908198"/>
    <lineage>
        <taxon>Bacteria</taxon>
        <taxon>Pseudomonadati</taxon>
        <taxon>Pseudomonadota</taxon>
        <taxon>Gammaproteobacteria</taxon>
        <taxon>Vibrionales</taxon>
        <taxon>Vibrionaceae</taxon>
        <taxon>Salinivibrio</taxon>
    </lineage>
</organism>
<proteinExistence type="inferred from homology"/>
<dbReference type="InterPro" id="IPR004089">
    <property type="entry name" value="MCPsignal_dom"/>
</dbReference>
<evidence type="ECO:0000256" key="9">
    <source>
        <dbReference type="PROSITE-ProRule" id="PRU00284"/>
    </source>
</evidence>
<gene>
    <name evidence="13" type="ORF">N8M53_02905</name>
</gene>
<dbReference type="EMBL" id="CP114588">
    <property type="protein sequence ID" value="WBA09185.1"/>
    <property type="molecule type" value="Genomic_DNA"/>
</dbReference>
<comment type="subcellular location">
    <subcellularLocation>
        <location evidence="1">Cell inner membrane</location>
        <topology evidence="1">Multi-pass membrane protein</topology>
    </subcellularLocation>
</comment>
<evidence type="ECO:0000256" key="1">
    <source>
        <dbReference type="ARBA" id="ARBA00004429"/>
    </source>
</evidence>
<evidence type="ECO:0000259" key="10">
    <source>
        <dbReference type="PROSITE" id="PS50111"/>
    </source>
</evidence>
<dbReference type="AlphaFoldDB" id="A0AA47KLI2"/>
<dbReference type="SMART" id="SM01049">
    <property type="entry name" value="Cache_2"/>
    <property type="match status" value="1"/>
</dbReference>
<dbReference type="RefSeq" id="WP_269579422.1">
    <property type="nucleotide sequence ID" value="NZ_CP114588.1"/>
</dbReference>
<dbReference type="FunFam" id="1.10.287.950:FF:000001">
    <property type="entry name" value="Methyl-accepting chemotaxis sensory transducer"/>
    <property type="match status" value="1"/>
</dbReference>
<feature type="domain" description="T-SNARE coiled-coil homology" evidence="11">
    <location>
        <begin position="255"/>
        <end position="308"/>
    </location>
</feature>
<dbReference type="InterPro" id="IPR003660">
    <property type="entry name" value="HAMP_dom"/>
</dbReference>
<reference evidence="13" key="1">
    <citation type="submission" date="2022-09" db="EMBL/GenBank/DDBJ databases">
        <authorList>
            <person name="Li Z.-J."/>
        </authorList>
    </citation>
    <scope>NUCLEOTIDE SEQUENCE</scope>
    <source>
        <strain evidence="13">TGB11</strain>
    </source>
</reference>
<dbReference type="Proteomes" id="UP001164748">
    <property type="component" value="Chromosome"/>
</dbReference>
<evidence type="ECO:0000256" key="7">
    <source>
        <dbReference type="ARBA" id="ARBA00023224"/>
    </source>
</evidence>
<dbReference type="Pfam" id="PF00015">
    <property type="entry name" value="MCPsignal"/>
    <property type="match status" value="1"/>
</dbReference>
<dbReference type="PROSITE" id="PS50111">
    <property type="entry name" value="CHEMOTAXIS_TRANSDUC_2"/>
    <property type="match status" value="1"/>
</dbReference>
<dbReference type="PANTHER" id="PTHR32089">
    <property type="entry name" value="METHYL-ACCEPTING CHEMOTAXIS PROTEIN MCPB"/>
    <property type="match status" value="1"/>
</dbReference>
<dbReference type="CDD" id="cd11386">
    <property type="entry name" value="MCP_signal"/>
    <property type="match status" value="1"/>
</dbReference>
<dbReference type="Gene3D" id="1.10.287.950">
    <property type="entry name" value="Methyl-accepting chemotaxis protein"/>
    <property type="match status" value="1"/>
</dbReference>
<dbReference type="PROSITE" id="PS50885">
    <property type="entry name" value="HAMP"/>
    <property type="match status" value="1"/>
</dbReference>
<evidence type="ECO:0000256" key="5">
    <source>
        <dbReference type="ARBA" id="ARBA00022989"/>
    </source>
</evidence>